<comment type="caution">
    <text evidence="1">The sequence shown here is derived from an EMBL/GenBank/DDBJ whole genome shotgun (WGS) entry which is preliminary data.</text>
</comment>
<reference evidence="2" key="1">
    <citation type="journal article" date="2023" name="Front. Plant Sci.">
        <title>Chromosomal-level genome assembly of Melastoma candidum provides insights into trichome evolution.</title>
        <authorList>
            <person name="Zhong Y."/>
            <person name="Wu W."/>
            <person name="Sun C."/>
            <person name="Zou P."/>
            <person name="Liu Y."/>
            <person name="Dai S."/>
            <person name="Zhou R."/>
        </authorList>
    </citation>
    <scope>NUCLEOTIDE SEQUENCE [LARGE SCALE GENOMIC DNA]</scope>
</reference>
<gene>
    <name evidence="1" type="ORF">MLD38_039008</name>
</gene>
<evidence type="ECO:0000313" key="1">
    <source>
        <dbReference type="EMBL" id="KAI4303365.1"/>
    </source>
</evidence>
<dbReference type="Proteomes" id="UP001057402">
    <property type="component" value="Chromosome 12"/>
</dbReference>
<dbReference type="EMBL" id="CM042891">
    <property type="protein sequence ID" value="KAI4303365.1"/>
    <property type="molecule type" value="Genomic_DNA"/>
</dbReference>
<organism evidence="1 2">
    <name type="scientific">Melastoma candidum</name>
    <dbReference type="NCBI Taxonomy" id="119954"/>
    <lineage>
        <taxon>Eukaryota</taxon>
        <taxon>Viridiplantae</taxon>
        <taxon>Streptophyta</taxon>
        <taxon>Embryophyta</taxon>
        <taxon>Tracheophyta</taxon>
        <taxon>Spermatophyta</taxon>
        <taxon>Magnoliopsida</taxon>
        <taxon>eudicotyledons</taxon>
        <taxon>Gunneridae</taxon>
        <taxon>Pentapetalae</taxon>
        <taxon>rosids</taxon>
        <taxon>malvids</taxon>
        <taxon>Myrtales</taxon>
        <taxon>Melastomataceae</taxon>
        <taxon>Melastomatoideae</taxon>
        <taxon>Melastomateae</taxon>
        <taxon>Melastoma</taxon>
    </lineage>
</organism>
<accession>A0ACB9L1K0</accession>
<proteinExistence type="predicted"/>
<name>A0ACB9L1K0_9MYRT</name>
<sequence>MHSWIGVKQWQLLVIPKGVVDDSYLELNSLCCMPPKGCLLKGNLVGKEQLDNRTDSIKSDEQGSGLLARGREQAKSSGTNRSRSKSRRKSKFCTFCKKKSHFRKDCWQLQKKEKDGQDNDAGKQKLETADAGVAEQETYDFMLVTEDSKPKYKEQWILDSGCSYHMCPNRDWFTTYTPVAGGVVLMGNNATCSVVGSGTVRVRMHDGVIRTLSNVRHVPDLRKNLISLGVLDAHGYKIAIESGVIRISCGALVVMKGTKTGSLYVLHGSTVTGSAAISSSLSESDSAKLWHMRLGHMSENSMSALSNRGLLPVQSIGKLDFCEHCVFGKQKRVSFNTAVHQTKGTLDYIHSDLWGPAQVTSKGGCIYFLTLIDDFSRKVWIYFLKNKSDVFDTFKQWKTQVEKQTGKPVKRLRTDNGLEFCGSDFNEFCLKEGIIRHRTVVGTPQQNGVAERMNRTLLEKARCMISNAGLGKDFWAEAVNLACYLVNRSPHRALGSKTPHEVWSGNPSDYSHLRVFGCPAYAHVKEGKLEPRAKKCIFLGYQSGVKGYRLYCPEARKFMISRDVTFDESAMLHSRKESSVSIDTGNESVSEKVEFELGSASKPKGTTVTIPAQTEEAETPPPTQYNLARDRPRRAIRPPQRYDDESMVAYALSGNYGIGTTIGSPLPAEASSSFSPHTVNVGTPTVVPVGLAEPVKRKRGRPCKYGPDASISLALPSASISTTPGSSSTAAVAGVGFTPHVITVAVGEDVAMKIISFAQQCSRAVCVLSSTGSVSTVTLRQSSSPGGTVTYEGRYEILSLSGLLLLCRGLLVAVTPVQTVVGSFSWGNLKPENKKREGPSSISSSCLAVRPRNPTSTSLDQKLSDVLVGMWPDDSQPVDIDNVHDIDLMRG</sequence>
<keyword evidence="2" id="KW-1185">Reference proteome</keyword>
<protein>
    <submittedName>
        <fullName evidence="1">Uncharacterized protein</fullName>
    </submittedName>
</protein>
<evidence type="ECO:0000313" key="2">
    <source>
        <dbReference type="Proteomes" id="UP001057402"/>
    </source>
</evidence>